<organism evidence="1 2">
    <name type="scientific">Auricularia subglabra (strain TFB-10046 / SS5)</name>
    <name type="common">White-rot fungus</name>
    <name type="synonym">Auricularia delicata (strain TFB10046)</name>
    <dbReference type="NCBI Taxonomy" id="717982"/>
    <lineage>
        <taxon>Eukaryota</taxon>
        <taxon>Fungi</taxon>
        <taxon>Dikarya</taxon>
        <taxon>Basidiomycota</taxon>
        <taxon>Agaricomycotina</taxon>
        <taxon>Agaricomycetes</taxon>
        <taxon>Auriculariales</taxon>
        <taxon>Auriculariaceae</taxon>
        <taxon>Auricularia</taxon>
    </lineage>
</organism>
<evidence type="ECO:0000313" key="2">
    <source>
        <dbReference type="Proteomes" id="UP000006514"/>
    </source>
</evidence>
<dbReference type="EMBL" id="JH688774">
    <property type="protein sequence ID" value="EJD32645.1"/>
    <property type="molecule type" value="Genomic_DNA"/>
</dbReference>
<protein>
    <submittedName>
        <fullName evidence="1">Uncharacterized protein</fullName>
    </submittedName>
</protein>
<reference evidence="2" key="1">
    <citation type="journal article" date="2012" name="Science">
        <title>The Paleozoic origin of enzymatic lignin decomposition reconstructed from 31 fungal genomes.</title>
        <authorList>
            <person name="Floudas D."/>
            <person name="Binder M."/>
            <person name="Riley R."/>
            <person name="Barry K."/>
            <person name="Blanchette R.A."/>
            <person name="Henrissat B."/>
            <person name="Martinez A.T."/>
            <person name="Otillar R."/>
            <person name="Spatafora J.W."/>
            <person name="Yadav J.S."/>
            <person name="Aerts A."/>
            <person name="Benoit I."/>
            <person name="Boyd A."/>
            <person name="Carlson A."/>
            <person name="Copeland A."/>
            <person name="Coutinho P.M."/>
            <person name="de Vries R.P."/>
            <person name="Ferreira P."/>
            <person name="Findley K."/>
            <person name="Foster B."/>
            <person name="Gaskell J."/>
            <person name="Glotzer D."/>
            <person name="Gorecki P."/>
            <person name="Heitman J."/>
            <person name="Hesse C."/>
            <person name="Hori C."/>
            <person name="Igarashi K."/>
            <person name="Jurgens J.A."/>
            <person name="Kallen N."/>
            <person name="Kersten P."/>
            <person name="Kohler A."/>
            <person name="Kuees U."/>
            <person name="Kumar T.K.A."/>
            <person name="Kuo A."/>
            <person name="LaButti K."/>
            <person name="Larrondo L.F."/>
            <person name="Lindquist E."/>
            <person name="Ling A."/>
            <person name="Lombard V."/>
            <person name="Lucas S."/>
            <person name="Lundell T."/>
            <person name="Martin R."/>
            <person name="McLaughlin D.J."/>
            <person name="Morgenstern I."/>
            <person name="Morin E."/>
            <person name="Murat C."/>
            <person name="Nagy L.G."/>
            <person name="Nolan M."/>
            <person name="Ohm R.A."/>
            <person name="Patyshakuliyeva A."/>
            <person name="Rokas A."/>
            <person name="Ruiz-Duenas F.J."/>
            <person name="Sabat G."/>
            <person name="Salamov A."/>
            <person name="Samejima M."/>
            <person name="Schmutz J."/>
            <person name="Slot J.C."/>
            <person name="St John F."/>
            <person name="Stenlid J."/>
            <person name="Sun H."/>
            <person name="Sun S."/>
            <person name="Syed K."/>
            <person name="Tsang A."/>
            <person name="Wiebenga A."/>
            <person name="Young D."/>
            <person name="Pisabarro A."/>
            <person name="Eastwood D.C."/>
            <person name="Martin F."/>
            <person name="Cullen D."/>
            <person name="Grigoriev I.V."/>
            <person name="Hibbett D.S."/>
        </authorList>
    </citation>
    <scope>NUCLEOTIDE SEQUENCE [LARGE SCALE GENOMIC DNA]</scope>
    <source>
        <strain evidence="2">TFB10046</strain>
    </source>
</reference>
<gene>
    <name evidence="1" type="ORF">AURDEDRAFT_178259</name>
</gene>
<proteinExistence type="predicted"/>
<evidence type="ECO:0000313" key="1">
    <source>
        <dbReference type="EMBL" id="EJD32645.1"/>
    </source>
</evidence>
<sequence>MLHTRVGLTSEEIQQTLRQSEGTVRLLSIGLRDKFQEELGNWEGRQESIEPHRFSPAGAMVPRFIRVWSVRRVLSFAVSRRTDYDHRD</sequence>
<dbReference type="KEGG" id="adl:AURDEDRAFT_178259"/>
<dbReference type="Proteomes" id="UP000006514">
    <property type="component" value="Unassembled WGS sequence"/>
</dbReference>
<dbReference type="AlphaFoldDB" id="J0WLJ5"/>
<keyword evidence="2" id="KW-1185">Reference proteome</keyword>
<accession>J0WLJ5</accession>
<name>J0WLJ5_AURST</name>
<dbReference type="InParanoid" id="J0WLJ5"/>